<gene>
    <name evidence="7" type="primary">dhaM</name>
    <name evidence="7" type="ORF">ACJDT4_04250</name>
</gene>
<dbReference type="SUPFAM" id="SSF53062">
    <property type="entry name" value="PTS system fructose IIA component-like"/>
    <property type="match status" value="1"/>
</dbReference>
<dbReference type="Gene3D" id="3.40.50.510">
    <property type="entry name" value="Phosphotransferase system, mannose-type IIA component"/>
    <property type="match status" value="1"/>
</dbReference>
<dbReference type="Pfam" id="PF03610">
    <property type="entry name" value="EIIA-man"/>
    <property type="match status" value="1"/>
</dbReference>
<reference evidence="7 8" key="1">
    <citation type="submission" date="2024-11" db="EMBL/GenBank/DDBJ databases">
        <authorList>
            <person name="Heng Y.C."/>
            <person name="Lim A.C.H."/>
            <person name="Lee J.K.Y."/>
            <person name="Kittelmann S."/>
        </authorList>
    </citation>
    <scope>NUCLEOTIDE SEQUENCE [LARGE SCALE GENOMIC DNA]</scope>
    <source>
        <strain evidence="7 8">WILCCON 0114</strain>
    </source>
</reference>
<dbReference type="GO" id="GO:0047324">
    <property type="term" value="F:phosphoenolpyruvate-glycerone phosphotransferase activity"/>
    <property type="evidence" value="ECO:0007669"/>
    <property type="project" value="UniProtKB-EC"/>
</dbReference>
<organism evidence="7 8">
    <name type="scientific">Clostridium neuense</name>
    <dbReference type="NCBI Taxonomy" id="1728934"/>
    <lineage>
        <taxon>Bacteria</taxon>
        <taxon>Bacillati</taxon>
        <taxon>Bacillota</taxon>
        <taxon>Clostridia</taxon>
        <taxon>Eubacteriales</taxon>
        <taxon>Clostridiaceae</taxon>
        <taxon>Clostridium</taxon>
    </lineage>
</organism>
<evidence type="ECO:0000256" key="4">
    <source>
        <dbReference type="ARBA" id="ARBA00022679"/>
    </source>
</evidence>
<evidence type="ECO:0000256" key="1">
    <source>
        <dbReference type="ARBA" id="ARBA00001113"/>
    </source>
</evidence>
<evidence type="ECO:0000259" key="6">
    <source>
        <dbReference type="PROSITE" id="PS51096"/>
    </source>
</evidence>
<dbReference type="InterPro" id="IPR036662">
    <property type="entry name" value="PTS_EIIA_man-typ_sf"/>
</dbReference>
<evidence type="ECO:0000313" key="7">
    <source>
        <dbReference type="EMBL" id="MFL0249624.1"/>
    </source>
</evidence>
<dbReference type="NCBIfam" id="TIGR02364">
    <property type="entry name" value="dha_pts"/>
    <property type="match status" value="1"/>
</dbReference>
<evidence type="ECO:0000313" key="8">
    <source>
        <dbReference type="Proteomes" id="UP001623592"/>
    </source>
</evidence>
<dbReference type="Proteomes" id="UP001623592">
    <property type="component" value="Unassembled WGS sequence"/>
</dbReference>
<keyword evidence="4 7" id="KW-0808">Transferase</keyword>
<comment type="catalytic activity">
    <reaction evidence="1">
        <text>dihydroxyacetone + phosphoenolpyruvate = dihydroxyacetone phosphate + pyruvate</text>
        <dbReference type="Rhea" id="RHEA:18381"/>
        <dbReference type="ChEBI" id="CHEBI:15361"/>
        <dbReference type="ChEBI" id="CHEBI:16016"/>
        <dbReference type="ChEBI" id="CHEBI:57642"/>
        <dbReference type="ChEBI" id="CHEBI:58702"/>
        <dbReference type="EC" id="2.7.1.121"/>
    </reaction>
</comment>
<dbReference type="InterPro" id="IPR004701">
    <property type="entry name" value="PTS_EIIA_man-typ"/>
</dbReference>
<dbReference type="EC" id="2.7.1.121" evidence="3"/>
<keyword evidence="7" id="KW-0418">Kinase</keyword>
<dbReference type="RefSeq" id="WP_406786293.1">
    <property type="nucleotide sequence ID" value="NZ_JBJIAA010000003.1"/>
</dbReference>
<accession>A0ABW8TAS4</accession>
<name>A0ABW8TAS4_9CLOT</name>
<dbReference type="InterPro" id="IPR012844">
    <property type="entry name" value="DhaM_N"/>
</dbReference>
<dbReference type="PANTHER" id="PTHR38594">
    <property type="entry name" value="PEP-DEPENDENT DIHYDROXYACETONE KINASE, PHOSPHORYL DONOR SUBUNIT DHAM"/>
    <property type="match status" value="1"/>
</dbReference>
<proteinExistence type="predicted"/>
<comment type="subunit">
    <text evidence="5">Homodimer. The dihydroxyacetone kinase complex is composed of a homodimer of DhaM, a homodimer of DhaK and the subunit DhaL.</text>
</comment>
<feature type="domain" description="PTS EIIA type-4" evidence="6">
    <location>
        <begin position="1"/>
        <end position="129"/>
    </location>
</feature>
<keyword evidence="8" id="KW-1185">Reference proteome</keyword>
<sequence length="129" mass="13754">MVGIVIVSHSFNLAIDIKELSKKIASNAKIAVAGGTEDGRFGTDVKRIIDAINEVYSDDGVIIIFDMGSAYISAEMAVDCIDECKKNNVEIVDTALVEGSLTAAVEAGIGKNKEEIMKSLKTMCLNKTP</sequence>
<evidence type="ECO:0000256" key="3">
    <source>
        <dbReference type="ARBA" id="ARBA00012095"/>
    </source>
</evidence>
<dbReference type="InterPro" id="IPR039643">
    <property type="entry name" value="DhaM"/>
</dbReference>
<evidence type="ECO:0000256" key="2">
    <source>
        <dbReference type="ARBA" id="ARBA00002788"/>
    </source>
</evidence>
<comment type="caution">
    <text evidence="7">The sequence shown here is derived from an EMBL/GenBank/DDBJ whole genome shotgun (WGS) entry which is preliminary data.</text>
</comment>
<protein>
    <recommendedName>
        <fullName evidence="3">phosphoenolpyruvate--glycerone phosphotransferase</fullName>
        <ecNumber evidence="3">2.7.1.121</ecNumber>
    </recommendedName>
</protein>
<dbReference type="PANTHER" id="PTHR38594:SF1">
    <property type="entry name" value="PEP-DEPENDENT DIHYDROXYACETONE KINASE, PHOSPHORYL DONOR SUBUNIT DHAM"/>
    <property type="match status" value="1"/>
</dbReference>
<dbReference type="PROSITE" id="PS51096">
    <property type="entry name" value="PTS_EIIA_TYPE_4"/>
    <property type="match status" value="1"/>
</dbReference>
<evidence type="ECO:0000256" key="5">
    <source>
        <dbReference type="ARBA" id="ARBA00046577"/>
    </source>
</evidence>
<dbReference type="EMBL" id="JBJIAA010000003">
    <property type="protein sequence ID" value="MFL0249624.1"/>
    <property type="molecule type" value="Genomic_DNA"/>
</dbReference>
<comment type="function">
    <text evidence="2">Component of the dihydroxyacetone kinase complex, which is responsible for the phosphoenolpyruvate (PEP)-dependent phosphorylation of dihydroxyacetone. DhaM serves as the phosphoryl donor. Is phosphorylated by phosphoenolpyruvate in an EI- and HPr-dependent reaction, and a phosphorelay system on histidine residues finally leads to phosphoryl transfer to DhaL and dihydroxyacetone.</text>
</comment>